<feature type="compositionally biased region" description="Low complexity" evidence="1">
    <location>
        <begin position="74"/>
        <end position="85"/>
    </location>
</feature>
<feature type="region of interest" description="Disordered" evidence="1">
    <location>
        <begin position="132"/>
        <end position="206"/>
    </location>
</feature>
<evidence type="ECO:0000313" key="2">
    <source>
        <dbReference type="EMBL" id="KCW83416.1"/>
    </source>
</evidence>
<evidence type="ECO:0000256" key="1">
    <source>
        <dbReference type="SAM" id="MobiDB-lite"/>
    </source>
</evidence>
<dbReference type="EMBL" id="KK198754">
    <property type="protein sequence ID" value="KCW83416.1"/>
    <property type="molecule type" value="Genomic_DNA"/>
</dbReference>
<accession>A0A059CZ45</accession>
<dbReference type="STRING" id="71139.A0A059CZ45"/>
<feature type="compositionally biased region" description="Basic and acidic residues" evidence="1">
    <location>
        <begin position="133"/>
        <end position="145"/>
    </location>
</feature>
<organism evidence="2">
    <name type="scientific">Eucalyptus grandis</name>
    <name type="common">Flooded gum</name>
    <dbReference type="NCBI Taxonomy" id="71139"/>
    <lineage>
        <taxon>Eukaryota</taxon>
        <taxon>Viridiplantae</taxon>
        <taxon>Streptophyta</taxon>
        <taxon>Embryophyta</taxon>
        <taxon>Tracheophyta</taxon>
        <taxon>Spermatophyta</taxon>
        <taxon>Magnoliopsida</taxon>
        <taxon>eudicotyledons</taxon>
        <taxon>Gunneridae</taxon>
        <taxon>Pentapetalae</taxon>
        <taxon>rosids</taxon>
        <taxon>malvids</taxon>
        <taxon>Myrtales</taxon>
        <taxon>Myrtaceae</taxon>
        <taxon>Myrtoideae</taxon>
        <taxon>Eucalypteae</taxon>
        <taxon>Eucalyptus</taxon>
    </lineage>
</organism>
<reference evidence="2" key="1">
    <citation type="submission" date="2013-07" db="EMBL/GenBank/DDBJ databases">
        <title>The genome of Eucalyptus grandis.</title>
        <authorList>
            <person name="Schmutz J."/>
            <person name="Hayes R."/>
            <person name="Myburg A."/>
            <person name="Tuskan G."/>
            <person name="Grattapaglia D."/>
            <person name="Rokhsar D.S."/>
        </authorList>
    </citation>
    <scope>NUCLEOTIDE SEQUENCE</scope>
    <source>
        <tissue evidence="2">Leaf extractions</tissue>
    </source>
</reference>
<proteinExistence type="predicted"/>
<evidence type="ECO:0008006" key="3">
    <source>
        <dbReference type="Google" id="ProtNLM"/>
    </source>
</evidence>
<dbReference type="Pfam" id="PF14009">
    <property type="entry name" value="PADRE"/>
    <property type="match status" value="1"/>
</dbReference>
<dbReference type="AlphaFoldDB" id="A0A059CZ45"/>
<dbReference type="InParanoid" id="A0A059CZ45"/>
<dbReference type="InterPro" id="IPR025322">
    <property type="entry name" value="PADRE_dom"/>
</dbReference>
<protein>
    <recommendedName>
        <fullName evidence="3">DUF4228 domain-containing protein</fullName>
    </recommendedName>
</protein>
<feature type="region of interest" description="Disordered" evidence="1">
    <location>
        <begin position="53"/>
        <end position="85"/>
    </location>
</feature>
<feature type="compositionally biased region" description="Polar residues" evidence="1">
    <location>
        <begin position="179"/>
        <end position="206"/>
    </location>
</feature>
<dbReference type="PANTHER" id="PTHR33413">
    <property type="entry name" value="EXPRESSED PROTEIN"/>
    <property type="match status" value="1"/>
</dbReference>
<feature type="compositionally biased region" description="Basic and acidic residues" evidence="1">
    <location>
        <begin position="154"/>
        <end position="171"/>
    </location>
</feature>
<dbReference type="OMA" id="MLGQVYR"/>
<dbReference type="PANTHER" id="PTHR33413:SF33">
    <property type="entry name" value="MEDIATOR OF RNA POLYMERASE II TRANSCRIPTION SUBUNIT 29"/>
    <property type="match status" value="1"/>
</dbReference>
<name>A0A059CZ45_EUCGR</name>
<sequence>MGNCQAIDAATLVIQHPCGKVDKLYWPVCAGEIMKMNPGHYVALLISTAVCPPPQQQQQPHGSNAAHAKEKCSAPATAPAAGAGADNNSVRVTRIKLLRPTDTLALGQVYRLITAKEVMKVLSAKKHAKMRKGQHEIRVEHEEKLSSSGLEIIAPRRSDSSDTRKEHQVARHDRHRQKTSTATSNSAVNKPRTWQPSLKSISEAAS</sequence>
<dbReference type="eggNOG" id="ENOG502RZKI">
    <property type="taxonomic scope" value="Eukaryota"/>
</dbReference>
<dbReference type="Gramene" id="KCW83416">
    <property type="protein sequence ID" value="KCW83416"/>
    <property type="gene ID" value="EUGRSUZ_B00346"/>
</dbReference>
<gene>
    <name evidence="2" type="ORF">EUGRSUZ_B00346</name>
</gene>